<keyword evidence="2" id="KW-1185">Reference proteome</keyword>
<evidence type="ECO:0000256" key="1">
    <source>
        <dbReference type="SAM" id="Phobius"/>
    </source>
</evidence>
<name>A0A0N4Z969_PARTI</name>
<dbReference type="Proteomes" id="UP000038045">
    <property type="component" value="Unplaced"/>
</dbReference>
<evidence type="ECO:0000313" key="2">
    <source>
        <dbReference type="Proteomes" id="UP000038045"/>
    </source>
</evidence>
<sequence length="637" mass="75643">MNPPNYFFLDLIYEIWFTMITSFVYALPAYRALENSDLDDYEYHNFCIEILEPVKNAIFKVIATKTCKNSICYKKICNFVKDMREIRDNSVLCYKSRFSAIKANTLQKTSYIHLEKSPLLITIKPNGHNSSPDSVDDNTRQFRYALKYQCISPSYFSQKPEKYSEMVYEDNELCLRINMNLIEPYMNDYKHFVLKGLPQYLSKLIRKFSRTKKLNIDIICCHRYNTLLPMVLNKCYGSNVNILKLNMENLCNIKFGDRTLKKVDILSGFTRCNEVHFYHYTIFPFQKVSFKEGTVLMEIFKALSKRRNGKIVLILGQCSFWVKSFYNHISQLTKFFEIANRFNVVIEVILKDINGLNLNNVWSKYDIIKSNLVDHITELEITSSYTHSEEDSLNNQKFIDSHYLRSMYFPNNYFTVFNIPLLRCVNLQRLKVNVFGGLTNYMKNITEEIYDNIMDNLSASIPWSVKVFELEEFKKLSNKHTMLLNFAMPNLNILTLKNVEFLHWDCLRVFTNLQCLILYQRIEEEKLFDENEDYKYLNGFMTFKIKPKKIISPRSIKLPLNLELLIIKNTAPPIVNTNEVDEGPLRFIHLQKNTEVLFDYEKLFNYQAYCPNLSYVIFYKHLRKWDHYKEIFSTYCH</sequence>
<protein>
    <submittedName>
        <fullName evidence="3">F-box domain-containing protein</fullName>
    </submittedName>
</protein>
<proteinExistence type="predicted"/>
<feature type="transmembrane region" description="Helical" evidence="1">
    <location>
        <begin position="6"/>
        <end position="27"/>
    </location>
</feature>
<keyword evidence="1" id="KW-0812">Transmembrane</keyword>
<keyword evidence="1" id="KW-0472">Membrane</keyword>
<reference evidence="3" key="1">
    <citation type="submission" date="2017-02" db="UniProtKB">
        <authorList>
            <consortium name="WormBaseParasite"/>
        </authorList>
    </citation>
    <scope>IDENTIFICATION</scope>
</reference>
<dbReference type="AlphaFoldDB" id="A0A0N4Z969"/>
<dbReference type="WBParaSite" id="PTRK_0000386000.1">
    <property type="protein sequence ID" value="PTRK_0000386000.1"/>
    <property type="gene ID" value="PTRK_0000386000"/>
</dbReference>
<evidence type="ECO:0000313" key="3">
    <source>
        <dbReference type="WBParaSite" id="PTRK_0000386000.1"/>
    </source>
</evidence>
<keyword evidence="1" id="KW-1133">Transmembrane helix</keyword>
<organism evidence="2 3">
    <name type="scientific">Parastrongyloides trichosuri</name>
    <name type="common">Possum-specific nematode worm</name>
    <dbReference type="NCBI Taxonomy" id="131310"/>
    <lineage>
        <taxon>Eukaryota</taxon>
        <taxon>Metazoa</taxon>
        <taxon>Ecdysozoa</taxon>
        <taxon>Nematoda</taxon>
        <taxon>Chromadorea</taxon>
        <taxon>Rhabditida</taxon>
        <taxon>Tylenchina</taxon>
        <taxon>Panagrolaimomorpha</taxon>
        <taxon>Strongyloidoidea</taxon>
        <taxon>Strongyloididae</taxon>
        <taxon>Parastrongyloides</taxon>
    </lineage>
</organism>
<accession>A0A0N4Z969</accession>